<evidence type="ECO:0000256" key="3">
    <source>
        <dbReference type="ARBA" id="ARBA00022737"/>
    </source>
</evidence>
<reference evidence="7 8" key="1">
    <citation type="journal article" date="2017" name="Gigascience">
        <title>Draft genome of the honey bee ectoparasitic mite, Tropilaelaps mercedesae, is shaped by the parasitic life history.</title>
        <authorList>
            <person name="Dong X."/>
            <person name="Armstrong S.D."/>
            <person name="Xia D."/>
            <person name="Makepeace B.L."/>
            <person name="Darby A.C."/>
            <person name="Kadowaki T."/>
        </authorList>
    </citation>
    <scope>NUCLEOTIDE SEQUENCE [LARGE SCALE GENOMIC DNA]</scope>
    <source>
        <strain evidence="7">Wuxi-XJTLU</strain>
    </source>
</reference>
<dbReference type="InterPro" id="IPR013783">
    <property type="entry name" value="Ig-like_fold"/>
</dbReference>
<feature type="domain" description="PKD" evidence="6">
    <location>
        <begin position="53"/>
        <end position="121"/>
    </location>
</feature>
<keyword evidence="4" id="KW-1133">Transmembrane helix</keyword>
<dbReference type="SUPFAM" id="SSF49299">
    <property type="entry name" value="PKD domain"/>
    <property type="match status" value="2"/>
</dbReference>
<keyword evidence="8" id="KW-1185">Reference proteome</keyword>
<dbReference type="InParanoid" id="A0A1V9XAD6"/>
<dbReference type="OrthoDB" id="444119at2759"/>
<evidence type="ECO:0000256" key="2">
    <source>
        <dbReference type="ARBA" id="ARBA00022692"/>
    </source>
</evidence>
<accession>A0A1V9XAD6</accession>
<keyword evidence="3" id="KW-0677">Repeat</keyword>
<evidence type="ECO:0000313" key="8">
    <source>
        <dbReference type="Proteomes" id="UP000192247"/>
    </source>
</evidence>
<organism evidence="7 8">
    <name type="scientific">Tropilaelaps mercedesae</name>
    <dbReference type="NCBI Taxonomy" id="418985"/>
    <lineage>
        <taxon>Eukaryota</taxon>
        <taxon>Metazoa</taxon>
        <taxon>Ecdysozoa</taxon>
        <taxon>Arthropoda</taxon>
        <taxon>Chelicerata</taxon>
        <taxon>Arachnida</taxon>
        <taxon>Acari</taxon>
        <taxon>Parasitiformes</taxon>
        <taxon>Mesostigmata</taxon>
        <taxon>Gamasina</taxon>
        <taxon>Dermanyssoidea</taxon>
        <taxon>Laelapidae</taxon>
        <taxon>Tropilaelaps</taxon>
    </lineage>
</organism>
<dbReference type="InterPro" id="IPR035986">
    <property type="entry name" value="PKD_dom_sf"/>
</dbReference>
<name>A0A1V9XAD6_9ACAR</name>
<dbReference type="Pfam" id="PF00801">
    <property type="entry name" value="PKD"/>
    <property type="match status" value="1"/>
</dbReference>
<evidence type="ECO:0000313" key="7">
    <source>
        <dbReference type="EMBL" id="OQR70353.1"/>
    </source>
</evidence>
<dbReference type="SMART" id="SM00089">
    <property type="entry name" value="PKD"/>
    <property type="match status" value="2"/>
</dbReference>
<dbReference type="GO" id="GO:0006816">
    <property type="term" value="P:calcium ion transport"/>
    <property type="evidence" value="ECO:0007669"/>
    <property type="project" value="TreeGrafter"/>
</dbReference>
<protein>
    <recommendedName>
        <fullName evidence="6">PKD domain-containing protein</fullName>
    </recommendedName>
</protein>
<dbReference type="EMBL" id="MNPL01017801">
    <property type="protein sequence ID" value="OQR70353.1"/>
    <property type="molecule type" value="Genomic_DNA"/>
</dbReference>
<dbReference type="InterPro" id="IPR000601">
    <property type="entry name" value="PKD_dom"/>
</dbReference>
<comment type="caution">
    <text evidence="7">The sequence shown here is derived from an EMBL/GenBank/DDBJ whole genome shotgun (WGS) entry which is preliminary data.</text>
</comment>
<dbReference type="CDD" id="cd00146">
    <property type="entry name" value="PKD"/>
    <property type="match status" value="1"/>
</dbReference>
<evidence type="ECO:0000256" key="4">
    <source>
        <dbReference type="ARBA" id="ARBA00022989"/>
    </source>
</evidence>
<keyword evidence="5" id="KW-0472">Membrane</keyword>
<proteinExistence type="predicted"/>
<sequence length="461" mass="52267">VAVNVKNRHHEQLVRKMADVSSQQKLTAFKLDLSQSQVPTGAEVTATAKMFGGSDLTMIWNFGDGNIEKQDVTTVHTGQKFRRTHKYAEAGIYIIQVNSSNLHGSFVARRTVIVQRPVTESWEVFSNAPVILPEPVHLTLTYPKTAKLPTDATVRVNFGDKQKDKWKVPNEVEDKVSQKFIHTYLKSGFYNIQVNISNQISYHVLTERVEVATRAQGLSAKIEFQRDEGGEFIGGLGSQGDIFLTTRPITVFVKLASGLVENFFLETKKGQSLANGTASQRKYTLTFAKPGQYDIFVFAWNHVQHRTDPYILSFRTMEPIEGVDVYMNETTPKDEYIRHFIISATLKGSDTCAVIDYGDGTSLKAFGSRSQCFSRYKPEDFEFGGELTNPLYLTNIYERGFDYAFTLVMFNEISDEMRTFNFTVNNEPCKAPVVKIRNQVLDVNNASFWYRNKAVELYSFT</sequence>
<dbReference type="Proteomes" id="UP000192247">
    <property type="component" value="Unassembled WGS sequence"/>
</dbReference>
<feature type="non-terminal residue" evidence="7">
    <location>
        <position position="1"/>
    </location>
</feature>
<evidence type="ECO:0000256" key="5">
    <source>
        <dbReference type="ARBA" id="ARBA00023136"/>
    </source>
</evidence>
<dbReference type="Gene3D" id="2.60.40.10">
    <property type="entry name" value="Immunoglobulins"/>
    <property type="match status" value="1"/>
</dbReference>
<keyword evidence="2" id="KW-0812">Transmembrane</keyword>
<comment type="subcellular location">
    <subcellularLocation>
        <location evidence="1">Membrane</location>
        <topology evidence="1">Multi-pass membrane protein</topology>
    </subcellularLocation>
</comment>
<dbReference type="PROSITE" id="PS50093">
    <property type="entry name" value="PKD"/>
    <property type="match status" value="1"/>
</dbReference>
<evidence type="ECO:0000256" key="1">
    <source>
        <dbReference type="ARBA" id="ARBA00004141"/>
    </source>
</evidence>
<evidence type="ECO:0000259" key="6">
    <source>
        <dbReference type="PROSITE" id="PS50093"/>
    </source>
</evidence>
<dbReference type="AlphaFoldDB" id="A0A1V9XAD6"/>
<dbReference type="PANTHER" id="PTHR46730">
    <property type="entry name" value="POLYCYSTIN-1"/>
    <property type="match status" value="1"/>
</dbReference>
<dbReference type="STRING" id="418985.A0A1V9XAD6"/>
<dbReference type="GO" id="GO:0005886">
    <property type="term" value="C:plasma membrane"/>
    <property type="evidence" value="ECO:0007669"/>
    <property type="project" value="TreeGrafter"/>
</dbReference>
<dbReference type="InterPro" id="IPR022409">
    <property type="entry name" value="PKD/Chitinase_dom"/>
</dbReference>
<dbReference type="GO" id="GO:0005261">
    <property type="term" value="F:monoatomic cation channel activity"/>
    <property type="evidence" value="ECO:0007669"/>
    <property type="project" value="TreeGrafter"/>
</dbReference>
<feature type="non-terminal residue" evidence="7">
    <location>
        <position position="461"/>
    </location>
</feature>
<gene>
    <name evidence="7" type="ORF">BIW11_11681</name>
</gene>
<dbReference type="PANTHER" id="PTHR46730:SF4">
    <property type="entry name" value="POLYCYSTIC KIDNEY DISEASE PROTEIN 1-LIKE 1"/>
    <property type="match status" value="1"/>
</dbReference>